<evidence type="ECO:0000256" key="6">
    <source>
        <dbReference type="SAM" id="Phobius"/>
    </source>
</evidence>
<keyword evidence="4 6" id="KW-0472">Membrane</keyword>
<dbReference type="EMBL" id="JAKWFO010000008">
    <property type="protein sequence ID" value="KAI9633788.1"/>
    <property type="molecule type" value="Genomic_DNA"/>
</dbReference>
<feature type="transmembrane region" description="Helical" evidence="6">
    <location>
        <begin position="195"/>
        <end position="219"/>
    </location>
</feature>
<evidence type="ECO:0000313" key="7">
    <source>
        <dbReference type="EMBL" id="KAI9633788.1"/>
    </source>
</evidence>
<evidence type="ECO:0000313" key="8">
    <source>
        <dbReference type="Proteomes" id="UP001164286"/>
    </source>
</evidence>
<keyword evidence="3 6" id="KW-1133">Transmembrane helix</keyword>
<dbReference type="Proteomes" id="UP001164286">
    <property type="component" value="Unassembled WGS sequence"/>
</dbReference>
<evidence type="ECO:0000256" key="3">
    <source>
        <dbReference type="ARBA" id="ARBA00022989"/>
    </source>
</evidence>
<dbReference type="InterPro" id="IPR037185">
    <property type="entry name" value="EmrE-like"/>
</dbReference>
<dbReference type="PANTHER" id="PTHR12570:SF92">
    <property type="entry name" value="SPICHTHYIN, ISOFORM B"/>
    <property type="match status" value="1"/>
</dbReference>
<feature type="transmembrane region" description="Helical" evidence="6">
    <location>
        <begin position="263"/>
        <end position="283"/>
    </location>
</feature>
<feature type="transmembrane region" description="Helical" evidence="6">
    <location>
        <begin position="27"/>
        <end position="46"/>
    </location>
</feature>
<feature type="transmembrane region" description="Helical" evidence="6">
    <location>
        <begin position="97"/>
        <end position="118"/>
    </location>
</feature>
<dbReference type="PANTHER" id="PTHR12570">
    <property type="match status" value="1"/>
</dbReference>
<protein>
    <submittedName>
        <fullName evidence="7">Magnesium transporter NIPA-domain-containing protein</fullName>
    </submittedName>
</protein>
<feature type="transmembrane region" description="Helical" evidence="6">
    <location>
        <begin position="231"/>
        <end position="251"/>
    </location>
</feature>
<evidence type="ECO:0000256" key="1">
    <source>
        <dbReference type="ARBA" id="ARBA00004141"/>
    </source>
</evidence>
<dbReference type="InterPro" id="IPR008521">
    <property type="entry name" value="Mg_trans_NIPA"/>
</dbReference>
<feature type="transmembrane region" description="Helical" evidence="6">
    <location>
        <begin position="166"/>
        <end position="183"/>
    </location>
</feature>
<comment type="subcellular location">
    <subcellularLocation>
        <location evidence="1">Membrane</location>
        <topology evidence="1">Multi-pass membrane protein</topology>
    </subcellularLocation>
</comment>
<feature type="transmembrane region" description="Helical" evidence="6">
    <location>
        <begin position="72"/>
        <end position="91"/>
    </location>
</feature>
<evidence type="ECO:0000256" key="4">
    <source>
        <dbReference type="ARBA" id="ARBA00023136"/>
    </source>
</evidence>
<evidence type="ECO:0000256" key="5">
    <source>
        <dbReference type="SAM" id="MobiDB-lite"/>
    </source>
</evidence>
<dbReference type="GO" id="GO:0015095">
    <property type="term" value="F:magnesium ion transmembrane transporter activity"/>
    <property type="evidence" value="ECO:0007669"/>
    <property type="project" value="InterPro"/>
</dbReference>
<keyword evidence="8" id="KW-1185">Reference proteome</keyword>
<organism evidence="7 8">
    <name type="scientific">Dioszegia hungarica</name>
    <dbReference type="NCBI Taxonomy" id="4972"/>
    <lineage>
        <taxon>Eukaryota</taxon>
        <taxon>Fungi</taxon>
        <taxon>Dikarya</taxon>
        <taxon>Basidiomycota</taxon>
        <taxon>Agaricomycotina</taxon>
        <taxon>Tremellomycetes</taxon>
        <taxon>Tremellales</taxon>
        <taxon>Bulleribasidiaceae</taxon>
        <taxon>Dioszegia</taxon>
    </lineage>
</organism>
<name>A0AA38H449_9TREE</name>
<feature type="compositionally biased region" description="Polar residues" evidence="5">
    <location>
        <begin position="634"/>
        <end position="646"/>
    </location>
</feature>
<feature type="transmembrane region" description="Helical" evidence="6">
    <location>
        <begin position="125"/>
        <end position="146"/>
    </location>
</feature>
<dbReference type="GO" id="GO:0016020">
    <property type="term" value="C:membrane"/>
    <property type="evidence" value="ECO:0007669"/>
    <property type="project" value="UniProtKB-SubCell"/>
</dbReference>
<dbReference type="Pfam" id="PF05653">
    <property type="entry name" value="Mg_trans_NIPA"/>
    <property type="match status" value="1"/>
</dbReference>
<feature type="compositionally biased region" description="Low complexity" evidence="5">
    <location>
        <begin position="519"/>
        <end position="530"/>
    </location>
</feature>
<evidence type="ECO:0000256" key="2">
    <source>
        <dbReference type="ARBA" id="ARBA00022692"/>
    </source>
</evidence>
<dbReference type="SUPFAM" id="SSF103481">
    <property type="entry name" value="Multidrug resistance efflux transporter EmrE"/>
    <property type="match status" value="1"/>
</dbReference>
<feature type="compositionally biased region" description="Basic and acidic residues" evidence="5">
    <location>
        <begin position="588"/>
        <end position="621"/>
    </location>
</feature>
<dbReference type="GeneID" id="77726789"/>
<sequence>MAESASASASASAASLVGDKANPTFKIVGICLAIGSGVFIGSSFVIKKKGLLNATTKSGNVAGEGHAYLKNWIWWTGMIMMIVGEVLNFVAYAFTEAILVTPMGALSVVISAILSHFFLKESLTLFGWIGCILCIIGATILALNAPEQQSVTTIEGFKHLFLHPGFLVWGSLCIIVSLVLAFWGAKKWGKTHMMVYVTICSLIGGVSVSCTQGLGASIVTSIGGNNQVKNWFFWFLFVFVVVTLLVEINYLNKALELFNTSMVVPVYFCTFTTAVMITSFILYQGLKASAVSLITMVLGFITICLGITLLQMSKVDPTKFKGLGRRTTILMQAAREPVEAQSEKEEVTHFEDPGMDALRGGFGAVGSIIRARSVSRRMSLSQAGLSGGKRWYEISPSDSNLSTHGMENLRRYQLSDTPLPHDAMDKIAQHRSPLSSPSLASQGHSHEFPPPRSKSHLKFEEEDVVHQYDPNRPHFAISTHQPHPPPHRRTHTDPPILESMDEEADSPNDLNRPRALTSPAQPQAQYLAAAETSPWDYPDPYQTLTPASSQHQHRPLPDTDADEPRRPRGLASLFHLGGGSNGPSPKGSRSDLHEYPKAKKHDDEGEERDRLFDGRPSEDLYRSPPGRGGDGESSPENSPVRYTQRL</sequence>
<dbReference type="RefSeq" id="XP_052943565.1">
    <property type="nucleotide sequence ID" value="XM_053087584.1"/>
</dbReference>
<feature type="region of interest" description="Disordered" evidence="5">
    <location>
        <begin position="472"/>
        <end position="646"/>
    </location>
</feature>
<feature type="compositionally biased region" description="Polar residues" evidence="5">
    <location>
        <begin position="432"/>
        <end position="443"/>
    </location>
</feature>
<dbReference type="Gene3D" id="1.10.3730.20">
    <property type="match status" value="1"/>
</dbReference>
<gene>
    <name evidence="7" type="ORF">MKK02DRAFT_28556</name>
</gene>
<accession>A0AA38H449</accession>
<proteinExistence type="predicted"/>
<feature type="region of interest" description="Disordered" evidence="5">
    <location>
        <begin position="430"/>
        <end position="454"/>
    </location>
</feature>
<feature type="transmembrane region" description="Helical" evidence="6">
    <location>
        <begin position="289"/>
        <end position="310"/>
    </location>
</feature>
<dbReference type="AlphaFoldDB" id="A0AA38H449"/>
<keyword evidence="2 6" id="KW-0812">Transmembrane</keyword>
<reference evidence="7" key="1">
    <citation type="journal article" date="2022" name="G3 (Bethesda)">
        <title>High quality genome of the basidiomycete yeast Dioszegia hungarica PDD-24b-2 isolated from cloud water.</title>
        <authorList>
            <person name="Jarrige D."/>
            <person name="Haridas S."/>
            <person name="Bleykasten-Grosshans C."/>
            <person name="Joly M."/>
            <person name="Nadalig T."/>
            <person name="Sancelme M."/>
            <person name="Vuilleumier S."/>
            <person name="Grigoriev I.V."/>
            <person name="Amato P."/>
            <person name="Bringel F."/>
        </authorList>
    </citation>
    <scope>NUCLEOTIDE SEQUENCE</scope>
    <source>
        <strain evidence="7">PDD-24b-2</strain>
    </source>
</reference>
<comment type="caution">
    <text evidence="7">The sequence shown here is derived from an EMBL/GenBank/DDBJ whole genome shotgun (WGS) entry which is preliminary data.</text>
</comment>